<evidence type="ECO:0000313" key="6">
    <source>
        <dbReference type="EMBL" id="HHS28223.1"/>
    </source>
</evidence>
<comment type="similarity">
    <text evidence="3">Belongs to the glycosyltransferase 9 family.</text>
</comment>
<evidence type="ECO:0000256" key="5">
    <source>
        <dbReference type="ARBA" id="ARBA00047503"/>
    </source>
</evidence>
<evidence type="ECO:0000256" key="2">
    <source>
        <dbReference type="ARBA" id="ARBA00022679"/>
    </source>
</evidence>
<dbReference type="InterPro" id="IPR002201">
    <property type="entry name" value="Glyco_trans_9"/>
</dbReference>
<dbReference type="CDD" id="cd03789">
    <property type="entry name" value="GT9_LPS_heptosyltransferase"/>
    <property type="match status" value="1"/>
</dbReference>
<reference evidence="6" key="1">
    <citation type="journal article" date="2020" name="mSystems">
        <title>Genome- and Community-Level Interaction Insights into Carbon Utilization and Element Cycling Functions of Hydrothermarchaeota in Hydrothermal Sediment.</title>
        <authorList>
            <person name="Zhou Z."/>
            <person name="Liu Y."/>
            <person name="Xu W."/>
            <person name="Pan J."/>
            <person name="Luo Z.H."/>
            <person name="Li M."/>
        </authorList>
    </citation>
    <scope>NUCLEOTIDE SEQUENCE [LARGE SCALE GENOMIC DNA]</scope>
    <source>
        <strain evidence="6">SpSt-767</strain>
    </source>
</reference>
<comment type="caution">
    <text evidence="6">The sequence shown here is derived from an EMBL/GenBank/DDBJ whole genome shotgun (WGS) entry which is preliminary data.</text>
</comment>
<keyword evidence="2 6" id="KW-0808">Transferase</keyword>
<evidence type="ECO:0000256" key="1">
    <source>
        <dbReference type="ARBA" id="ARBA00022676"/>
    </source>
</evidence>
<evidence type="ECO:0000256" key="3">
    <source>
        <dbReference type="ARBA" id="ARBA00043995"/>
    </source>
</evidence>
<name>A0A7V6DNI8_9BACT</name>
<dbReference type="PANTHER" id="PTHR30160:SF1">
    <property type="entry name" value="LIPOPOLYSACCHARIDE 1,2-N-ACETYLGLUCOSAMINETRANSFERASE-RELATED"/>
    <property type="match status" value="1"/>
</dbReference>
<dbReference type="EMBL" id="DTGR01000017">
    <property type="protein sequence ID" value="HHS28223.1"/>
    <property type="molecule type" value="Genomic_DNA"/>
</dbReference>
<keyword evidence="1" id="KW-0328">Glycosyltransferase</keyword>
<accession>A0A7V6DNI8</accession>
<comment type="catalytic activity">
    <reaction evidence="5">
        <text>an L-alpha-D-Hep-(1-&gt;5)-[alpha-Kdo-(2-&gt;4)]-alpha-Kdo-(2-&gt;6)-lipid A + ADP-L-glycero-beta-D-manno-heptose = an L-alpha-D-Hep-(1-&gt;3)-L-alpha-D-Hep-(1-&gt;5)-[alpha-Kdo-(2-&gt;4)]-alpha-Kdo-(2-&gt;6)-lipid A + ADP + H(+)</text>
        <dbReference type="Rhea" id="RHEA:74071"/>
        <dbReference type="ChEBI" id="CHEBI:15378"/>
        <dbReference type="ChEBI" id="CHEBI:61506"/>
        <dbReference type="ChEBI" id="CHEBI:193068"/>
        <dbReference type="ChEBI" id="CHEBI:193069"/>
        <dbReference type="ChEBI" id="CHEBI:456216"/>
        <dbReference type="EC" id="2.4.99.24"/>
    </reaction>
</comment>
<dbReference type="GO" id="GO:0008713">
    <property type="term" value="F:ADP-heptose-lipopolysaccharide heptosyltransferase activity"/>
    <property type="evidence" value="ECO:0007669"/>
    <property type="project" value="UniProtKB-EC"/>
</dbReference>
<dbReference type="NCBIfam" id="TIGR02195">
    <property type="entry name" value="heptsyl_trn_II"/>
    <property type="match status" value="1"/>
</dbReference>
<dbReference type="PANTHER" id="PTHR30160">
    <property type="entry name" value="TETRAACYLDISACCHARIDE 4'-KINASE-RELATED"/>
    <property type="match status" value="1"/>
</dbReference>
<dbReference type="AlphaFoldDB" id="A0A7V6DNI8"/>
<sequence length="345" mass="37827">MSLSEPRILLIKLSSLGDVIHALPTLEALRSLFPQGHITWLVEDINAPLLTGHPALDEVWPVPRPRLGNGKFLQNIGELLGVARRLREEPFDLVVDLQGLLKSAVWVALVRGKRKVGYDRTRECSYLPLTERLAPFDPEAHAVLRCLNVARHLGAAAAPLRFRLGLPPPEEMSHVLPPEPDQRLAVLHPGARWPTKLWPAAHWAALAGWLVREKGFQVALTGSQGDRELAGDIAVLAEVPLINLAGRTSLAELAGLLQKARLAVTTDTGPMHLACALGTPVVALFGPTAPWRTGPFGEGHEVVRLAFPCSPCFRRRCPEPRCLTKLPVSRAQEAVEKILVRRKNP</sequence>
<dbReference type="Pfam" id="PF01075">
    <property type="entry name" value="Glyco_transf_9"/>
    <property type="match status" value="1"/>
</dbReference>
<gene>
    <name evidence="6" type="primary">waaF</name>
    <name evidence="6" type="ORF">ENV52_00775</name>
</gene>
<dbReference type="EC" id="2.4.99.24" evidence="4"/>
<proteinExistence type="inferred from homology"/>
<dbReference type="SUPFAM" id="SSF53756">
    <property type="entry name" value="UDP-Glycosyltransferase/glycogen phosphorylase"/>
    <property type="match status" value="1"/>
</dbReference>
<evidence type="ECO:0000256" key="4">
    <source>
        <dbReference type="ARBA" id="ARBA00044042"/>
    </source>
</evidence>
<dbReference type="GO" id="GO:0009244">
    <property type="term" value="P:lipopolysaccharide core region biosynthetic process"/>
    <property type="evidence" value="ECO:0007669"/>
    <property type="project" value="TreeGrafter"/>
</dbReference>
<dbReference type="InterPro" id="IPR011910">
    <property type="entry name" value="RfaF"/>
</dbReference>
<organism evidence="6">
    <name type="scientific">Desulfobacca acetoxidans</name>
    <dbReference type="NCBI Taxonomy" id="60893"/>
    <lineage>
        <taxon>Bacteria</taxon>
        <taxon>Pseudomonadati</taxon>
        <taxon>Thermodesulfobacteriota</taxon>
        <taxon>Desulfobaccia</taxon>
        <taxon>Desulfobaccales</taxon>
        <taxon>Desulfobaccaceae</taxon>
        <taxon>Desulfobacca</taxon>
    </lineage>
</organism>
<protein>
    <recommendedName>
        <fullName evidence="4">lipopolysaccharide heptosyltransferase II</fullName>
        <ecNumber evidence="4">2.4.99.24</ecNumber>
    </recommendedName>
</protein>
<dbReference type="InterPro" id="IPR051199">
    <property type="entry name" value="LPS_LOS_Heptosyltrfase"/>
</dbReference>
<dbReference type="GO" id="GO:0005829">
    <property type="term" value="C:cytosol"/>
    <property type="evidence" value="ECO:0007669"/>
    <property type="project" value="TreeGrafter"/>
</dbReference>
<dbReference type="Gene3D" id="3.40.50.2000">
    <property type="entry name" value="Glycogen Phosphorylase B"/>
    <property type="match status" value="2"/>
</dbReference>